<dbReference type="InterPro" id="IPR005829">
    <property type="entry name" value="Sugar_transporter_CS"/>
</dbReference>
<feature type="transmembrane region" description="Helical" evidence="16">
    <location>
        <begin position="315"/>
        <end position="332"/>
    </location>
</feature>
<dbReference type="GO" id="GO:0022857">
    <property type="term" value="F:transmembrane transporter activity"/>
    <property type="evidence" value="ECO:0007669"/>
    <property type="project" value="InterPro"/>
</dbReference>
<dbReference type="Proteomes" id="UP000654075">
    <property type="component" value="Unassembled WGS sequence"/>
</dbReference>
<feature type="compositionally biased region" description="Basic residues" evidence="15">
    <location>
        <begin position="808"/>
        <end position="824"/>
    </location>
</feature>
<feature type="transmembrane region" description="Helical" evidence="16">
    <location>
        <begin position="28"/>
        <end position="49"/>
    </location>
</feature>
<comment type="subunit">
    <text evidence="3">Homodimer.</text>
</comment>
<dbReference type="PANTHER" id="PTHR48020">
    <property type="entry name" value="PROTON MYO-INOSITOL COTRANSPORTER"/>
    <property type="match status" value="1"/>
</dbReference>
<evidence type="ECO:0000256" key="11">
    <source>
        <dbReference type="ARBA" id="ARBA00044662"/>
    </source>
</evidence>
<dbReference type="Pfam" id="PF08241">
    <property type="entry name" value="Methyltransf_11"/>
    <property type="match status" value="1"/>
</dbReference>
<dbReference type="PANTHER" id="PTHR48020:SF49">
    <property type="entry name" value="SUGAR TRANSPORTER"/>
    <property type="match status" value="1"/>
</dbReference>
<feature type="transmembrane region" description="Helical" evidence="16">
    <location>
        <begin position="344"/>
        <end position="365"/>
    </location>
</feature>
<dbReference type="SUPFAM" id="SSF103473">
    <property type="entry name" value="MFS general substrate transporter"/>
    <property type="match status" value="1"/>
</dbReference>
<dbReference type="PROSITE" id="PS50850">
    <property type="entry name" value="MFS"/>
    <property type="match status" value="1"/>
</dbReference>
<comment type="catalytic activity">
    <reaction evidence="12">
        <text>D-glucosamine(out) = D-glucosamine(in)</text>
        <dbReference type="Rhea" id="RHEA:78423"/>
        <dbReference type="ChEBI" id="CHEBI:58723"/>
    </reaction>
    <physiologicalReaction direction="left-to-right" evidence="12">
        <dbReference type="Rhea" id="RHEA:78424"/>
    </physiologicalReaction>
</comment>
<comment type="catalytic activity">
    <reaction evidence="9">
        <text>D-glucose(out) = D-glucose(in)</text>
        <dbReference type="Rhea" id="RHEA:60376"/>
        <dbReference type="ChEBI" id="CHEBI:4167"/>
    </reaction>
    <physiologicalReaction direction="left-to-right" evidence="9">
        <dbReference type="Rhea" id="RHEA:60377"/>
    </physiologicalReaction>
</comment>
<dbReference type="InterPro" id="IPR020103">
    <property type="entry name" value="PsdUridine_synth_cat_dom_sf"/>
</dbReference>
<dbReference type="PROSITE" id="PS00217">
    <property type="entry name" value="SUGAR_TRANSPORT_2"/>
    <property type="match status" value="1"/>
</dbReference>
<dbReference type="InterPro" id="IPR006145">
    <property type="entry name" value="PsdUridine_synth_RsuA/RluA"/>
</dbReference>
<organism evidence="18 19">
    <name type="scientific">Polarella glacialis</name>
    <name type="common">Dinoflagellate</name>
    <dbReference type="NCBI Taxonomy" id="89957"/>
    <lineage>
        <taxon>Eukaryota</taxon>
        <taxon>Sar</taxon>
        <taxon>Alveolata</taxon>
        <taxon>Dinophyceae</taxon>
        <taxon>Suessiales</taxon>
        <taxon>Suessiaceae</taxon>
        <taxon>Polarella</taxon>
    </lineage>
</organism>
<dbReference type="InterPro" id="IPR029063">
    <property type="entry name" value="SAM-dependent_MTases_sf"/>
</dbReference>
<keyword evidence="5 16" id="KW-0812">Transmembrane</keyword>
<sequence>MGSQQYGLPAMVGVADGPAHASSKAIPLAVYVFAGCAALNSVCLGFDIGINSAVGPSLKEDLSLNDVELEIFIGSLDFFSIFGAMFASTISDRLGRRKAFAVAAIAFEVGVVGLVMSTSYNWLMLGRGFLGFGVGFGLAADPVYIAEIAPPKRRGELVTWSELGINVGILLGFIVGYCFADLPAGMAWRAMFGVGMLLPIVMLALVKFVMPESPRWLILKGRYDEAADVIRLVNHPGVSVQQVMDEIRLGIAAEFAVTAKVSWRTVLCPSPAVKRMLIVAVGVGVSQQLSGIDPVLYFLVFVLREAGIRDTSSQFGFMILLGCLKLLMIPIAGKLFDKYGRRPLMLASCVSMIAALLLMSVSFFAGGIPALALTALIGYMCAFSVGMGPGAWLIPSEVLATSIRAKGMTLVTIANRVTATILASSVLSLANLLSWGGFFLFLALLVFLITIFFYTTLPETKGRSLEELTEYFCQITEDKAEFLSEFANQPAELASESFDFEICEDQSPNAAPSPARVRVKSPTAASFPAQAVVFGKSELELAEQEQQSRSVDNSRLQSVTTLEMFKTNRLVVHKPPGWEVAPGHRGPGLPEEGEVPFDGRLSEYLGAMLSSRLWPISSESAYQNGFLHRLDVPSSGILLMAKTYEAYYDLQLQLHSGGMTRDYIVLCHGWLYPWQREVKERVHWLRDSKRGSTVEGRGKPSQTKLKVLRHATRSGQALSIVAAKSLGNSDTSNGRRARAQVRIVTGKMMTCSASPLQYATTHLHDNSLAYFACKAQSGREKEVGCIKLDFTQLTLAIRPFAMEGPSRERRRTSSLSAGRRRSPRGARGPSKRTSPEFLVEVCFGLIALWVLCGDDQVRVDRIMRREKVRFHNISLSCRSRAERTSAWVAAEALEYEFHPSIAASGTWATDPQRSRKFRNVVKAWRSRRWQKLVLQTNLLLKCSCICSSSAFPPAFHARKGLGAAALVAGCLGPHPSATGECIPPMDGVQTSSQSRALREEGQKFTSPSHLSELCRMLPLLWTHDSLMAEDDKTIEQPAPMFALPHGLRELRSPGLLSPPAAFAPCQGFSVLGQSPCLAQSVPRVLFHCSWVCIGLRARSAARIRAAEAIDLMSGIASAGAADTILEDRRGEARRCWGPGLDGKVPGYIAEMFAPGSPATEEASPLRRRWLRLEGERKGDFQKPTLHTSEDALIYYYSGKTARDNPDVVSKDFMFAMSAFKEKDAHRGGVLLDLCCGDGVMSRRFAQSNKFDLVFGLDLSSKSLEAAREGGEHERTGPDNGLVLIQADAQELPFEDAQVDYVWWGLGMHMVKDPELSLRDLFRVLRPGGKLLATTLSVTFMPEVIARMATEAGFQDVGMRVPRHGIYLFEAVKPIS</sequence>
<dbReference type="InterPro" id="IPR013216">
    <property type="entry name" value="Methyltransf_11"/>
</dbReference>
<accession>A0A813HZ82</accession>
<comment type="catalytic activity">
    <reaction evidence="11">
        <text>D-mannose(out) = D-mannose(in)</text>
        <dbReference type="Rhea" id="RHEA:78391"/>
        <dbReference type="ChEBI" id="CHEBI:4208"/>
    </reaction>
    <physiologicalReaction direction="left-to-right" evidence="11">
        <dbReference type="Rhea" id="RHEA:78392"/>
    </physiologicalReaction>
</comment>
<comment type="caution">
    <text evidence="18">The sequence shown here is derived from an EMBL/GenBank/DDBJ whole genome shotgun (WGS) entry which is preliminary data.</text>
</comment>
<proteinExistence type="inferred from homology"/>
<dbReference type="Pfam" id="PF00083">
    <property type="entry name" value="Sugar_tr"/>
    <property type="match status" value="1"/>
</dbReference>
<reference evidence="18" key="1">
    <citation type="submission" date="2021-02" db="EMBL/GenBank/DDBJ databases">
        <authorList>
            <person name="Dougan E. K."/>
            <person name="Rhodes N."/>
            <person name="Thang M."/>
            <person name="Chan C."/>
        </authorList>
    </citation>
    <scope>NUCLEOTIDE SEQUENCE</scope>
</reference>
<evidence type="ECO:0000256" key="15">
    <source>
        <dbReference type="SAM" id="MobiDB-lite"/>
    </source>
</evidence>
<dbReference type="GO" id="GO:0003723">
    <property type="term" value="F:RNA binding"/>
    <property type="evidence" value="ECO:0007669"/>
    <property type="project" value="InterPro"/>
</dbReference>
<feature type="transmembrane region" description="Helical" evidence="16">
    <location>
        <begin position="99"/>
        <end position="116"/>
    </location>
</feature>
<dbReference type="CDD" id="cd02440">
    <property type="entry name" value="AdoMet_MTases"/>
    <property type="match status" value="1"/>
</dbReference>
<evidence type="ECO:0000256" key="1">
    <source>
        <dbReference type="ARBA" id="ARBA00004141"/>
    </source>
</evidence>
<keyword evidence="4" id="KW-0813">Transport</keyword>
<feature type="transmembrane region" description="Helical" evidence="16">
    <location>
        <begin position="277"/>
        <end position="303"/>
    </location>
</feature>
<evidence type="ECO:0000256" key="8">
    <source>
        <dbReference type="ARBA" id="ARBA00044637"/>
    </source>
</evidence>
<evidence type="ECO:0000256" key="6">
    <source>
        <dbReference type="ARBA" id="ARBA00022989"/>
    </source>
</evidence>
<dbReference type="InterPro" id="IPR005828">
    <property type="entry name" value="MFS_sugar_transport-like"/>
</dbReference>
<evidence type="ECO:0000256" key="5">
    <source>
        <dbReference type="ARBA" id="ARBA00022692"/>
    </source>
</evidence>
<feature type="transmembrane region" description="Helical" evidence="16">
    <location>
        <begin position="371"/>
        <end position="395"/>
    </location>
</feature>
<name>A0A813HZ82_POLGL</name>
<evidence type="ECO:0000259" key="17">
    <source>
        <dbReference type="PROSITE" id="PS50850"/>
    </source>
</evidence>
<evidence type="ECO:0000256" key="13">
    <source>
        <dbReference type="ARBA" id="ARBA00044710"/>
    </source>
</evidence>
<feature type="transmembrane region" description="Helical" evidence="16">
    <location>
        <begin position="157"/>
        <end position="180"/>
    </location>
</feature>
<dbReference type="Gene3D" id="3.30.2350.10">
    <property type="entry name" value="Pseudouridine synthase"/>
    <property type="match status" value="1"/>
</dbReference>
<evidence type="ECO:0000256" key="2">
    <source>
        <dbReference type="ARBA" id="ARBA00010992"/>
    </source>
</evidence>
<dbReference type="Gene3D" id="1.20.1250.20">
    <property type="entry name" value="MFS general substrate transporter like domains"/>
    <property type="match status" value="1"/>
</dbReference>
<feature type="transmembrane region" description="Helical" evidence="16">
    <location>
        <begin position="69"/>
        <end position="87"/>
    </location>
</feature>
<evidence type="ECO:0000256" key="12">
    <source>
        <dbReference type="ARBA" id="ARBA00044668"/>
    </source>
</evidence>
<dbReference type="PROSITE" id="PS00216">
    <property type="entry name" value="SUGAR_TRANSPORT_1"/>
    <property type="match status" value="1"/>
</dbReference>
<feature type="transmembrane region" description="Helical" evidence="16">
    <location>
        <begin position="433"/>
        <end position="454"/>
    </location>
</feature>
<dbReference type="InterPro" id="IPR003663">
    <property type="entry name" value="Sugar/inositol_transpt"/>
</dbReference>
<dbReference type="InterPro" id="IPR036259">
    <property type="entry name" value="MFS_trans_sf"/>
</dbReference>
<dbReference type="SUPFAM" id="SSF55120">
    <property type="entry name" value="Pseudouridine synthase"/>
    <property type="match status" value="1"/>
</dbReference>
<evidence type="ECO:0000256" key="16">
    <source>
        <dbReference type="SAM" id="Phobius"/>
    </source>
</evidence>
<dbReference type="EMBL" id="CAJNNV010033242">
    <property type="protein sequence ID" value="CAE8643011.1"/>
    <property type="molecule type" value="Genomic_DNA"/>
</dbReference>
<dbReference type="Pfam" id="PF00849">
    <property type="entry name" value="PseudoU_synth_2"/>
    <property type="match status" value="1"/>
</dbReference>
<evidence type="ECO:0000313" key="19">
    <source>
        <dbReference type="Proteomes" id="UP000654075"/>
    </source>
</evidence>
<dbReference type="InterPro" id="IPR020846">
    <property type="entry name" value="MFS_dom"/>
</dbReference>
<dbReference type="SUPFAM" id="SSF53335">
    <property type="entry name" value="S-adenosyl-L-methionine-dependent methyltransferases"/>
    <property type="match status" value="1"/>
</dbReference>
<evidence type="ECO:0000256" key="4">
    <source>
        <dbReference type="ARBA" id="ARBA00022448"/>
    </source>
</evidence>
<dbReference type="PRINTS" id="PR00171">
    <property type="entry name" value="SUGRTRNSPORT"/>
</dbReference>
<feature type="transmembrane region" description="Helical" evidence="16">
    <location>
        <begin position="122"/>
        <end position="145"/>
    </location>
</feature>
<keyword evidence="6 16" id="KW-1133">Transmembrane helix</keyword>
<protein>
    <recommendedName>
        <fullName evidence="14">Hexose transporter 1</fullName>
    </recommendedName>
</protein>
<evidence type="ECO:0000256" key="10">
    <source>
        <dbReference type="ARBA" id="ARBA00044656"/>
    </source>
</evidence>
<dbReference type="GO" id="GO:0016020">
    <property type="term" value="C:membrane"/>
    <property type="evidence" value="ECO:0007669"/>
    <property type="project" value="UniProtKB-SubCell"/>
</dbReference>
<feature type="region of interest" description="Disordered" evidence="15">
    <location>
        <begin position="804"/>
        <end position="832"/>
    </location>
</feature>
<feature type="transmembrane region" description="Helical" evidence="16">
    <location>
        <begin position="186"/>
        <end position="210"/>
    </location>
</feature>
<gene>
    <name evidence="18" type="ORF">PGLA1383_LOCUS57390</name>
</gene>
<dbReference type="OrthoDB" id="6612291at2759"/>
<comment type="catalytic activity">
    <reaction evidence="13">
        <text>D-fructose(out) = D-fructose(in)</text>
        <dbReference type="Rhea" id="RHEA:60372"/>
        <dbReference type="ChEBI" id="CHEBI:37721"/>
    </reaction>
    <physiologicalReaction direction="left-to-right" evidence="13">
        <dbReference type="Rhea" id="RHEA:60373"/>
    </physiologicalReaction>
</comment>
<dbReference type="InterPro" id="IPR050814">
    <property type="entry name" value="Myo-inositol_Transporter"/>
</dbReference>
<evidence type="ECO:0000313" key="18">
    <source>
        <dbReference type="EMBL" id="CAE8643011.1"/>
    </source>
</evidence>
<evidence type="ECO:0000256" key="14">
    <source>
        <dbReference type="ARBA" id="ARBA00044780"/>
    </source>
</evidence>
<evidence type="ECO:0000256" key="9">
    <source>
        <dbReference type="ARBA" id="ARBA00044648"/>
    </source>
</evidence>
<dbReference type="NCBIfam" id="TIGR00879">
    <property type="entry name" value="SP"/>
    <property type="match status" value="1"/>
</dbReference>
<keyword evidence="7 16" id="KW-0472">Membrane</keyword>
<comment type="catalytic activity">
    <reaction evidence="10">
        <text>D-xylose(out) = D-xylose(in)</text>
        <dbReference type="Rhea" id="RHEA:78427"/>
        <dbReference type="ChEBI" id="CHEBI:53455"/>
    </reaction>
    <physiologicalReaction direction="left-to-right" evidence="10">
        <dbReference type="Rhea" id="RHEA:78428"/>
    </physiologicalReaction>
</comment>
<dbReference type="GO" id="GO:0001522">
    <property type="term" value="P:pseudouridine synthesis"/>
    <property type="evidence" value="ECO:0007669"/>
    <property type="project" value="InterPro"/>
</dbReference>
<comment type="similarity">
    <text evidence="2">Belongs to the major facilitator superfamily. Sugar transporter (TC 2.A.1.1) family.</text>
</comment>
<evidence type="ECO:0000256" key="3">
    <source>
        <dbReference type="ARBA" id="ARBA00011738"/>
    </source>
</evidence>
<dbReference type="GO" id="GO:0009982">
    <property type="term" value="F:pseudouridine synthase activity"/>
    <property type="evidence" value="ECO:0007669"/>
    <property type="project" value="InterPro"/>
</dbReference>
<dbReference type="Gene3D" id="3.40.50.150">
    <property type="entry name" value="Vaccinia Virus protein VP39"/>
    <property type="match status" value="1"/>
</dbReference>
<comment type="catalytic activity">
    <reaction evidence="8">
        <text>D-galactose(in) = D-galactose(out)</text>
        <dbReference type="Rhea" id="RHEA:34915"/>
        <dbReference type="ChEBI" id="CHEBI:4139"/>
    </reaction>
    <physiologicalReaction direction="right-to-left" evidence="8">
        <dbReference type="Rhea" id="RHEA:34917"/>
    </physiologicalReaction>
</comment>
<feature type="domain" description="Major facilitator superfamily (MFS) profile" evidence="17">
    <location>
        <begin position="33"/>
        <end position="461"/>
    </location>
</feature>
<evidence type="ECO:0000256" key="7">
    <source>
        <dbReference type="ARBA" id="ARBA00023136"/>
    </source>
</evidence>
<comment type="subcellular location">
    <subcellularLocation>
        <location evidence="1">Membrane</location>
        <topology evidence="1">Multi-pass membrane protein</topology>
    </subcellularLocation>
</comment>
<keyword evidence="19" id="KW-1185">Reference proteome</keyword>
<dbReference type="GO" id="GO:0008757">
    <property type="term" value="F:S-adenosylmethionine-dependent methyltransferase activity"/>
    <property type="evidence" value="ECO:0007669"/>
    <property type="project" value="InterPro"/>
</dbReference>